<dbReference type="Proteomes" id="UP001177883">
    <property type="component" value="Unassembled WGS sequence"/>
</dbReference>
<evidence type="ECO:0000313" key="1">
    <source>
        <dbReference type="EMBL" id="MDH5924302.1"/>
    </source>
</evidence>
<protein>
    <submittedName>
        <fullName evidence="1">SEC-C domain-containing protein</fullName>
    </submittedName>
    <submittedName>
        <fullName evidence="2">SEC-C metal-binding domain-containing protein</fullName>
    </submittedName>
</protein>
<dbReference type="AlphaFoldDB" id="A0AA43JYF2"/>
<dbReference type="InterPro" id="IPR004027">
    <property type="entry name" value="SEC_C_motif"/>
</dbReference>
<reference evidence="1" key="1">
    <citation type="submission" date="2022-01" db="EMBL/GenBank/DDBJ databases">
        <title>Vibrio aestuarianus Clade A and Clade B isolates are associated with Pacific oyster (Crassostrea gigas) disease outbreaks across Ireland.</title>
        <authorList>
            <person name="Coyle N."/>
            <person name="O'Toole C."/>
            <person name="Thomas J.C.L."/>
            <person name="Ryder D."/>
            <person name="Cheslett D."/>
            <person name="Feist S."/>
            <person name="Bean T."/>
            <person name="Joseph A."/>
            <person name="Waina A."/>
            <person name="Feil E."/>
            <person name="Verner-Jeffreys D.W."/>
        </authorList>
    </citation>
    <scope>NUCLEOTIDE SEQUENCE</scope>
    <source>
        <strain evidence="1">S/17/14 A</strain>
    </source>
</reference>
<organism evidence="1 3">
    <name type="scientific">Vibrio splendidus</name>
    <dbReference type="NCBI Taxonomy" id="29497"/>
    <lineage>
        <taxon>Bacteria</taxon>
        <taxon>Pseudomonadati</taxon>
        <taxon>Pseudomonadota</taxon>
        <taxon>Gammaproteobacteria</taxon>
        <taxon>Vibrionales</taxon>
        <taxon>Vibrionaceae</taxon>
        <taxon>Vibrio</taxon>
    </lineage>
</organism>
<dbReference type="Proteomes" id="UP001159663">
    <property type="component" value="Unassembled WGS sequence"/>
</dbReference>
<comment type="caution">
    <text evidence="1">The sequence shown here is derived from an EMBL/GenBank/DDBJ whole genome shotgun (WGS) entry which is preliminary data.</text>
</comment>
<dbReference type="EMBL" id="JAKMYX010000189">
    <property type="protein sequence ID" value="MDH5924302.1"/>
    <property type="molecule type" value="Genomic_DNA"/>
</dbReference>
<gene>
    <name evidence="1" type="ORF">L8R85_25220</name>
    <name evidence="2" type="ORF">Q8W38_10305</name>
</gene>
<proteinExistence type="predicted"/>
<dbReference type="RefSeq" id="WP_048659843.1">
    <property type="nucleotide sequence ID" value="NZ_JAKMYX010000189.1"/>
</dbReference>
<reference evidence="2" key="2">
    <citation type="submission" date="2023-07" db="EMBL/GenBank/DDBJ databases">
        <title>Genome content predicts the carbon catabolic preferences of heterotrophic bacteria.</title>
        <authorList>
            <person name="Gralka M."/>
        </authorList>
    </citation>
    <scope>NUCLEOTIDE SEQUENCE</scope>
    <source>
        <strain evidence="2">6E03</strain>
    </source>
</reference>
<dbReference type="Pfam" id="PF02810">
    <property type="entry name" value="SEC-C"/>
    <property type="match status" value="1"/>
</dbReference>
<dbReference type="EMBL" id="JAUYVK010000008">
    <property type="protein sequence ID" value="MDP2489727.1"/>
    <property type="molecule type" value="Genomic_DNA"/>
</dbReference>
<name>A0AA43JYF2_VIBSP</name>
<evidence type="ECO:0000313" key="3">
    <source>
        <dbReference type="Proteomes" id="UP001159663"/>
    </source>
</evidence>
<accession>A0AA43JYF2</accession>
<dbReference type="GeneID" id="93901899"/>
<evidence type="ECO:0000313" key="2">
    <source>
        <dbReference type="EMBL" id="MDP2489727.1"/>
    </source>
</evidence>
<sequence>MFDIKSTLSEVVKGFDSQSKVEFAHDVMAAANTKLNDLCWCPSGKKFGECHEHRLNERLLNEHEIRIAINKIFDSKKYCCASFDSSNCQLPIKGAHTIQRGRVLSSLAESGHVGTFYRNLTGFEETRKLKTGVKKEASIFYGFCHYHDTELFKAIELEEFHPSLPNSWASSYRAVCHEYYQKKAAMEAVEWQAENIDKGLELYQQVLIQEKLYISRQNVRKGFEDIERIKLAYETAYESKDFSRITSYVIKFDAPLTIAVCASISPYYDLNHNKMQNKGNPNDNFQHIALSTVAIDGNAAYVISYLSEHGVIDAYVKDLISKGNEFVKSWLMKSIFAYTENCFFKLSWWSSLPSEVQEKIYALAISENYTKTFEYDDLVSVTVTGDIVEIISI</sequence>